<dbReference type="InterPro" id="IPR036875">
    <property type="entry name" value="Znf_CCHC_sf"/>
</dbReference>
<organism evidence="4 5">
    <name type="scientific">Ustilago hordei</name>
    <name type="common">Barley covered smut fungus</name>
    <dbReference type="NCBI Taxonomy" id="120017"/>
    <lineage>
        <taxon>Eukaryota</taxon>
        <taxon>Fungi</taxon>
        <taxon>Dikarya</taxon>
        <taxon>Basidiomycota</taxon>
        <taxon>Ustilaginomycotina</taxon>
        <taxon>Ustilaginomycetes</taxon>
        <taxon>Ustilaginales</taxon>
        <taxon>Ustilaginaceae</taxon>
        <taxon>Ustilago</taxon>
    </lineage>
</organism>
<keyword evidence="5" id="KW-1185">Reference proteome</keyword>
<feature type="domain" description="CCHC-type" evidence="3">
    <location>
        <begin position="44"/>
        <end position="59"/>
    </location>
</feature>
<dbReference type="AlphaFoldDB" id="I2FWR1"/>
<keyword evidence="2" id="KW-0863">Zinc-finger</keyword>
<dbReference type="SUPFAM" id="SSF57756">
    <property type="entry name" value="Retrovirus zinc finger-like domains"/>
    <property type="match status" value="1"/>
</dbReference>
<dbReference type="GO" id="GO:0003676">
    <property type="term" value="F:nucleic acid binding"/>
    <property type="evidence" value="ECO:0007669"/>
    <property type="project" value="InterPro"/>
</dbReference>
<evidence type="ECO:0000313" key="5">
    <source>
        <dbReference type="Proteomes" id="UP000006174"/>
    </source>
</evidence>
<keyword evidence="2" id="KW-0862">Zinc</keyword>
<protein>
    <recommendedName>
        <fullName evidence="3">CCHC-type domain-containing protein</fullName>
    </recommendedName>
</protein>
<dbReference type="Proteomes" id="UP000006174">
    <property type="component" value="Unassembled WGS sequence"/>
</dbReference>
<dbReference type="GO" id="GO:0006397">
    <property type="term" value="P:mRNA processing"/>
    <property type="evidence" value="ECO:0007669"/>
    <property type="project" value="UniProtKB-KW"/>
</dbReference>
<proteinExistence type="predicted"/>
<evidence type="ECO:0000259" key="3">
    <source>
        <dbReference type="PROSITE" id="PS50158"/>
    </source>
</evidence>
<dbReference type="GO" id="GO:0008270">
    <property type="term" value="F:zinc ion binding"/>
    <property type="evidence" value="ECO:0007669"/>
    <property type="project" value="UniProtKB-KW"/>
</dbReference>
<sequence length="93" mass="10077">MAQSVADVLCQCYKLATESAPVNLQHTTKESELIALQAATLTNCWACSELGHAANCCPNDAAHTQWKEGKVKVPPKSHTNTCIVLPLKNTQEE</sequence>
<gene>
    <name evidence="4" type="ORF">UHOR_14890</name>
</gene>
<keyword evidence="2" id="KW-0479">Metal-binding</keyword>
<dbReference type="PROSITE" id="PS50158">
    <property type="entry name" value="ZF_CCHC"/>
    <property type="match status" value="1"/>
</dbReference>
<dbReference type="EMBL" id="CAGI01000163">
    <property type="protein sequence ID" value="CCF51354.1"/>
    <property type="molecule type" value="Genomic_DNA"/>
</dbReference>
<comment type="caution">
    <text evidence="4">The sequence shown here is derived from an EMBL/GenBank/DDBJ whole genome shotgun (WGS) entry which is preliminary data.</text>
</comment>
<name>I2FWR1_USTHO</name>
<evidence type="ECO:0000256" key="2">
    <source>
        <dbReference type="PROSITE-ProRule" id="PRU00047"/>
    </source>
</evidence>
<dbReference type="HOGENOM" id="CLU_2401325_0_0_1"/>
<keyword evidence="1" id="KW-0507">mRNA processing</keyword>
<reference evidence="4 5" key="1">
    <citation type="journal article" date="2012" name="Plant Cell">
        <title>Genome comparison of barley and maize smut fungi reveals targeted loss of RNA silencing components and species-specific presence of transposable elements.</title>
        <authorList>
            <person name="Laurie J.D."/>
            <person name="Ali S."/>
            <person name="Linning R."/>
            <person name="Mannhaupt G."/>
            <person name="Wong P."/>
            <person name="Gueldener U."/>
            <person name="Muensterkoetter M."/>
            <person name="Moore R."/>
            <person name="Kahmann R."/>
            <person name="Bakkeren G."/>
            <person name="Schirawski J."/>
        </authorList>
    </citation>
    <scope>NUCLEOTIDE SEQUENCE [LARGE SCALE GENOMIC DNA]</scope>
    <source>
        <strain evidence="5">Uh4875-4</strain>
    </source>
</reference>
<evidence type="ECO:0000313" key="4">
    <source>
        <dbReference type="EMBL" id="CCF51354.1"/>
    </source>
</evidence>
<evidence type="ECO:0000256" key="1">
    <source>
        <dbReference type="ARBA" id="ARBA00022664"/>
    </source>
</evidence>
<dbReference type="OrthoDB" id="10464517at2759"/>
<dbReference type="InterPro" id="IPR001878">
    <property type="entry name" value="Znf_CCHC"/>
</dbReference>
<accession>I2FWR1</accession>